<keyword evidence="7 10" id="KW-0472">Membrane</keyword>
<dbReference type="Gene3D" id="2.170.130.10">
    <property type="entry name" value="TonB-dependent receptor, plug domain"/>
    <property type="match status" value="1"/>
</dbReference>
<dbReference type="PANTHER" id="PTHR30069">
    <property type="entry name" value="TONB-DEPENDENT OUTER MEMBRANE RECEPTOR"/>
    <property type="match status" value="1"/>
</dbReference>
<evidence type="ECO:0000256" key="10">
    <source>
        <dbReference type="PROSITE-ProRule" id="PRU01360"/>
    </source>
</evidence>
<dbReference type="Pfam" id="PF13715">
    <property type="entry name" value="CarbopepD_reg_2"/>
    <property type="match status" value="1"/>
</dbReference>
<dbReference type="PANTHER" id="PTHR30069:SF29">
    <property type="entry name" value="HEMOGLOBIN AND HEMOGLOBIN-HAPTOGLOBIN-BINDING PROTEIN 1-RELATED"/>
    <property type="match status" value="1"/>
</dbReference>
<evidence type="ECO:0000256" key="2">
    <source>
        <dbReference type="ARBA" id="ARBA00022448"/>
    </source>
</evidence>
<accession>A0A660SJ82</accession>
<keyword evidence="3 10" id="KW-1134">Transmembrane beta strand</keyword>
<dbReference type="EMBL" id="QNBE01000027">
    <property type="protein sequence ID" value="RKX70797.1"/>
    <property type="molecule type" value="Genomic_DNA"/>
</dbReference>
<evidence type="ECO:0000256" key="1">
    <source>
        <dbReference type="ARBA" id="ARBA00004571"/>
    </source>
</evidence>
<dbReference type="Gene3D" id="2.40.170.20">
    <property type="entry name" value="TonB-dependent receptor, beta-barrel domain"/>
    <property type="match status" value="1"/>
</dbReference>
<evidence type="ECO:0000256" key="4">
    <source>
        <dbReference type="ARBA" id="ARBA00022692"/>
    </source>
</evidence>
<protein>
    <recommendedName>
        <fullName evidence="16">TonB-dependent receptor</fullName>
    </recommendedName>
</protein>
<evidence type="ECO:0008006" key="16">
    <source>
        <dbReference type="Google" id="ProtNLM"/>
    </source>
</evidence>
<dbReference type="Pfam" id="PF00593">
    <property type="entry name" value="TonB_dep_Rec_b-barrel"/>
    <property type="match status" value="1"/>
</dbReference>
<dbReference type="Pfam" id="PF07715">
    <property type="entry name" value="Plug"/>
    <property type="match status" value="1"/>
</dbReference>
<dbReference type="GO" id="GO:0015344">
    <property type="term" value="F:siderophore uptake transmembrane transporter activity"/>
    <property type="evidence" value="ECO:0007669"/>
    <property type="project" value="TreeGrafter"/>
</dbReference>
<dbReference type="PROSITE" id="PS52016">
    <property type="entry name" value="TONB_DEPENDENT_REC_3"/>
    <property type="match status" value="1"/>
</dbReference>
<keyword evidence="6 11" id="KW-0798">TonB box</keyword>
<evidence type="ECO:0000259" key="12">
    <source>
        <dbReference type="Pfam" id="PF00593"/>
    </source>
</evidence>
<dbReference type="Proteomes" id="UP000268469">
    <property type="component" value="Unassembled WGS sequence"/>
</dbReference>
<evidence type="ECO:0000259" key="13">
    <source>
        <dbReference type="Pfam" id="PF07715"/>
    </source>
</evidence>
<evidence type="ECO:0000313" key="15">
    <source>
        <dbReference type="Proteomes" id="UP000268469"/>
    </source>
</evidence>
<keyword evidence="5" id="KW-0732">Signal</keyword>
<evidence type="ECO:0000256" key="11">
    <source>
        <dbReference type="RuleBase" id="RU003357"/>
    </source>
</evidence>
<dbReference type="AlphaFoldDB" id="A0A660SJ82"/>
<sequence>MIRFNLPMVVFLFALSKLAGAGPWGIIMGKVIDIDTGEPLVAANILLSKTGLGTVTDLAGRYVITGIPPGKYELVASRVGYGKETQLIEVIPDQKVIVDFKLKESPILMDEIIATATKTTHLRDDLPIPSMVVSKEEINKYNALDAGEAIRNLTGIEFNTSFAPMAGDGLRIQGLPSGYTLILLDGERVWGRYPLTQIPANVVERIEVVKGPSSVLYGSDAIGGVCNVITRSLPNKPFLNATLSYGSYSAKTLALTHGASAGKFGYLISAYGNRTKGKEKRRSWYNAENIFAKFGWESDLQNSLIFRGGYYHEDLSLRKGKRFDLGADGKIGLPNLSKLRLKVYRAEYHDETNIGGSLIATVTDEEKNRGEIQWSGKMLKRHLLTLGAEGLLERIEGGDLPDAKTQYMGSPYFQDELHFHPLTLLVAGRLDAHSIWGLNFNPKVALLYKFSDRLLLRASVGDAFKAPTFKDLYRRTWHGHGGWGFWIEGNPDLRPESSTGYELELETQLKVNLYGKITLFRHDLKDMIQGYWAVPDSVYSYRNIGSALIQGVETEIKTKIFIEGLIGAVRYTFLKTEDKETKKELTYTPRHRINGELSYFNKKLGLNLTLIEEYVGKRFEDQDNEKELPSYFLTHLKISQLLFKKVALFLTINNLFGKEYEDKYSGEDRAIYKVGLTLRL</sequence>
<dbReference type="SUPFAM" id="SSF49464">
    <property type="entry name" value="Carboxypeptidase regulatory domain-like"/>
    <property type="match status" value="1"/>
</dbReference>
<comment type="subcellular location">
    <subcellularLocation>
        <location evidence="1 10">Cell outer membrane</location>
        <topology evidence="1 10">Multi-pass membrane protein</topology>
    </subcellularLocation>
</comment>
<evidence type="ECO:0000313" key="14">
    <source>
        <dbReference type="EMBL" id="RKX70797.1"/>
    </source>
</evidence>
<evidence type="ECO:0000256" key="8">
    <source>
        <dbReference type="ARBA" id="ARBA00023170"/>
    </source>
</evidence>
<feature type="domain" description="TonB-dependent receptor-like beta-barrel" evidence="12">
    <location>
        <begin position="244"/>
        <end position="655"/>
    </location>
</feature>
<dbReference type="InterPro" id="IPR039426">
    <property type="entry name" value="TonB-dep_rcpt-like"/>
</dbReference>
<dbReference type="GO" id="GO:0044718">
    <property type="term" value="P:siderophore transmembrane transport"/>
    <property type="evidence" value="ECO:0007669"/>
    <property type="project" value="TreeGrafter"/>
</dbReference>
<reference evidence="14 15" key="1">
    <citation type="submission" date="2018-06" db="EMBL/GenBank/DDBJ databases">
        <title>Extensive metabolic versatility and redundancy in microbially diverse, dynamic hydrothermal sediments.</title>
        <authorList>
            <person name="Dombrowski N."/>
            <person name="Teske A."/>
            <person name="Baker B.J."/>
        </authorList>
    </citation>
    <scope>NUCLEOTIDE SEQUENCE [LARGE SCALE GENOMIC DNA]</scope>
    <source>
        <strain evidence="14">B36_G15</strain>
    </source>
</reference>
<dbReference type="GO" id="GO:0009279">
    <property type="term" value="C:cell outer membrane"/>
    <property type="evidence" value="ECO:0007669"/>
    <property type="project" value="UniProtKB-SubCell"/>
</dbReference>
<comment type="caution">
    <text evidence="14">The sequence shown here is derived from an EMBL/GenBank/DDBJ whole genome shotgun (WGS) entry which is preliminary data.</text>
</comment>
<comment type="similarity">
    <text evidence="10 11">Belongs to the TonB-dependent receptor family.</text>
</comment>
<keyword evidence="4 10" id="KW-0812">Transmembrane</keyword>
<evidence type="ECO:0000256" key="5">
    <source>
        <dbReference type="ARBA" id="ARBA00022729"/>
    </source>
</evidence>
<dbReference type="InterPro" id="IPR036942">
    <property type="entry name" value="Beta-barrel_TonB_sf"/>
</dbReference>
<evidence type="ECO:0000256" key="3">
    <source>
        <dbReference type="ARBA" id="ARBA00022452"/>
    </source>
</evidence>
<gene>
    <name evidence="14" type="ORF">DRP53_03800</name>
</gene>
<dbReference type="InterPro" id="IPR000531">
    <property type="entry name" value="Beta-barrel_TonB"/>
</dbReference>
<keyword evidence="9 10" id="KW-0998">Cell outer membrane</keyword>
<dbReference type="InterPro" id="IPR008969">
    <property type="entry name" value="CarboxyPept-like_regulatory"/>
</dbReference>
<proteinExistence type="inferred from homology"/>
<dbReference type="Gene3D" id="2.60.40.1120">
    <property type="entry name" value="Carboxypeptidase-like, regulatory domain"/>
    <property type="match status" value="1"/>
</dbReference>
<organism evidence="14 15">
    <name type="scientific">candidate division WOR-3 bacterium</name>
    <dbReference type="NCBI Taxonomy" id="2052148"/>
    <lineage>
        <taxon>Bacteria</taxon>
        <taxon>Bacteria division WOR-3</taxon>
    </lineage>
</organism>
<name>A0A660SJ82_UNCW3</name>
<evidence type="ECO:0000256" key="6">
    <source>
        <dbReference type="ARBA" id="ARBA00023077"/>
    </source>
</evidence>
<evidence type="ECO:0000256" key="7">
    <source>
        <dbReference type="ARBA" id="ARBA00023136"/>
    </source>
</evidence>
<dbReference type="InterPro" id="IPR037066">
    <property type="entry name" value="Plug_dom_sf"/>
</dbReference>
<evidence type="ECO:0000256" key="9">
    <source>
        <dbReference type="ARBA" id="ARBA00023237"/>
    </source>
</evidence>
<feature type="domain" description="TonB-dependent receptor plug" evidence="13">
    <location>
        <begin position="125"/>
        <end position="225"/>
    </location>
</feature>
<dbReference type="InterPro" id="IPR012910">
    <property type="entry name" value="Plug_dom"/>
</dbReference>
<dbReference type="CDD" id="cd01347">
    <property type="entry name" value="ligand_gated_channel"/>
    <property type="match status" value="1"/>
</dbReference>
<keyword evidence="8" id="KW-0675">Receptor</keyword>
<dbReference type="SUPFAM" id="SSF56935">
    <property type="entry name" value="Porins"/>
    <property type="match status" value="1"/>
</dbReference>
<keyword evidence="2 10" id="KW-0813">Transport</keyword>